<protein>
    <submittedName>
        <fullName evidence="1">Uncharacterized protein</fullName>
    </submittedName>
</protein>
<sequence length="194" mass="21599">MNPRPPAALPTRDDKIAQCLRALGVLTQAARQNEFKDLRYLQGIVALAYRLMELDFKRLEGYLCLAWIFALLREYSRAWQVLLHAEKVCTPHADLDSAKSLLMKLVNKPVSLSPVEIQAVSINFDLLPVLPVPEARAVSSKEGLPAWADLKAQLESSLISTTPAGLSERWQALQGAYHPLQALVLQTFRAQQGD</sequence>
<reference evidence="1 2" key="1">
    <citation type="submission" date="2017-09" db="EMBL/GenBank/DDBJ databases">
        <title>Depth-based differentiation of microbial function through sediment-hosted aquifers and enrichment of novel symbionts in the deep terrestrial subsurface.</title>
        <authorList>
            <person name="Probst A.J."/>
            <person name="Ladd B."/>
            <person name="Jarett J.K."/>
            <person name="Geller-Mcgrath D.E."/>
            <person name="Sieber C.M."/>
            <person name="Emerson J.B."/>
            <person name="Anantharaman K."/>
            <person name="Thomas B.C."/>
            <person name="Malmstrom R."/>
            <person name="Stieglmeier M."/>
            <person name="Klingl A."/>
            <person name="Woyke T."/>
            <person name="Ryan C.M."/>
            <person name="Banfield J.F."/>
        </authorList>
    </citation>
    <scope>NUCLEOTIDE SEQUENCE [LARGE SCALE GENOMIC DNA]</scope>
    <source>
        <strain evidence="1">CG17_big_fil_post_rev_8_21_14_2_50_48_46</strain>
    </source>
</reference>
<dbReference type="AlphaFoldDB" id="A0A2M7FZ96"/>
<dbReference type="Proteomes" id="UP000231019">
    <property type="component" value="Unassembled WGS sequence"/>
</dbReference>
<organism evidence="1 2">
    <name type="scientific">bacterium (Candidatus Blackallbacteria) CG17_big_fil_post_rev_8_21_14_2_50_48_46</name>
    <dbReference type="NCBI Taxonomy" id="2014261"/>
    <lineage>
        <taxon>Bacteria</taxon>
        <taxon>Candidatus Blackallbacteria</taxon>
    </lineage>
</organism>
<proteinExistence type="predicted"/>
<comment type="caution">
    <text evidence="1">The sequence shown here is derived from an EMBL/GenBank/DDBJ whole genome shotgun (WGS) entry which is preliminary data.</text>
</comment>
<accession>A0A2M7FZ96</accession>
<evidence type="ECO:0000313" key="2">
    <source>
        <dbReference type="Proteomes" id="UP000231019"/>
    </source>
</evidence>
<evidence type="ECO:0000313" key="1">
    <source>
        <dbReference type="EMBL" id="PIW14727.1"/>
    </source>
</evidence>
<gene>
    <name evidence="1" type="ORF">COW36_20185</name>
</gene>
<name>A0A2M7FZ96_9BACT</name>
<dbReference type="EMBL" id="PFFQ01000056">
    <property type="protein sequence ID" value="PIW14727.1"/>
    <property type="molecule type" value="Genomic_DNA"/>
</dbReference>